<dbReference type="SMART" id="SM00881">
    <property type="entry name" value="CoA_binding"/>
    <property type="match status" value="1"/>
</dbReference>
<comment type="subunit">
    <text evidence="5">Heterodimer of an alpha and a beta subunit. Different beta subunits determine nucleotide specificity. Together with the ATP-specific beta subunit SUCLA2, forms an ADP-forming succinyl-CoA synthetase (A-SCS). Together with the GTP-specific beta subunit SUCLG2 forms a GDP-forming succinyl-CoA synthetase (G-SCS).</text>
</comment>
<dbReference type="Gene3D" id="3.40.50.720">
    <property type="entry name" value="NAD(P)-binding Rossmann-like Domain"/>
    <property type="match status" value="1"/>
</dbReference>
<keyword evidence="6" id="KW-0496">Mitochondrion</keyword>
<dbReference type="PROSITE" id="PS00399">
    <property type="entry name" value="SUCCINYL_COA_LIG_2"/>
    <property type="match status" value="1"/>
</dbReference>
<dbReference type="GO" id="GO:0000166">
    <property type="term" value="F:nucleotide binding"/>
    <property type="evidence" value="ECO:0007669"/>
    <property type="project" value="UniProtKB-KW"/>
</dbReference>
<feature type="binding site" evidence="6">
    <location>
        <begin position="54"/>
        <end position="57"/>
    </location>
    <ligand>
        <name>CoA</name>
        <dbReference type="ChEBI" id="CHEBI:57287"/>
    </ligand>
</feature>
<accession>A0A1Q2YII5</accession>
<dbReference type="Gene3D" id="3.40.50.261">
    <property type="entry name" value="Succinyl-CoA synthetase domains"/>
    <property type="match status" value="1"/>
</dbReference>
<comment type="similarity">
    <text evidence="6 8">Belongs to the succinate/malate CoA ligase alpha subunit family.</text>
</comment>
<evidence type="ECO:0000259" key="9">
    <source>
        <dbReference type="SMART" id="SM00881"/>
    </source>
</evidence>
<dbReference type="NCBIfam" id="NF004230">
    <property type="entry name" value="PRK05678.1"/>
    <property type="match status" value="1"/>
</dbReference>
<evidence type="ECO:0000256" key="7">
    <source>
        <dbReference type="PIRSR" id="PIRSR001553-1"/>
    </source>
</evidence>
<dbReference type="FunFam" id="3.40.50.261:FF:000005">
    <property type="entry name" value="Succinate--CoA ligase [ADP-forming] subunit alpha, mitochondrial"/>
    <property type="match status" value="1"/>
</dbReference>
<dbReference type="PANTHER" id="PTHR11117:SF2">
    <property type="entry name" value="SUCCINATE--COA LIGASE [ADP_GDP-FORMING] SUBUNIT ALPHA, MITOCHONDRIAL"/>
    <property type="match status" value="1"/>
</dbReference>
<dbReference type="GO" id="GO:0006099">
    <property type="term" value="P:tricarboxylic acid cycle"/>
    <property type="evidence" value="ECO:0007669"/>
    <property type="project" value="UniProtKB-UniRule"/>
</dbReference>
<feature type="binding site" evidence="6">
    <location>
        <begin position="133"/>
        <end position="135"/>
    </location>
    <ligand>
        <name>CoA</name>
        <dbReference type="ChEBI" id="CHEBI:57287"/>
    </ligand>
</feature>
<dbReference type="Pfam" id="PF02629">
    <property type="entry name" value="CoA_binding"/>
    <property type="match status" value="1"/>
</dbReference>
<evidence type="ECO:0000313" key="10">
    <source>
        <dbReference type="EMBL" id="GAV29350.1"/>
    </source>
</evidence>
<dbReference type="EC" id="6.2.1.5" evidence="6"/>
<dbReference type="GO" id="GO:0004775">
    <property type="term" value="F:succinate-CoA ligase (ADP-forming) activity"/>
    <property type="evidence" value="ECO:0007669"/>
    <property type="project" value="UniProtKB-UniRule"/>
</dbReference>
<protein>
    <recommendedName>
        <fullName evidence="6">Succinate--CoA ligase [ADP-forming] subunit alpha, mitochondrial</fullName>
        <ecNumber evidence="6">6.2.1.5</ecNumber>
    </recommendedName>
    <alternativeName>
        <fullName evidence="6">Succinyl-CoA synthetase subunit alpha</fullName>
        <shortName evidence="6">SCS-alpha</shortName>
    </alternativeName>
</protein>
<dbReference type="GO" id="GO:0004776">
    <property type="term" value="F:succinate-CoA ligase (GDP-forming) activity"/>
    <property type="evidence" value="ECO:0007669"/>
    <property type="project" value="TreeGrafter"/>
</dbReference>
<dbReference type="NCBIfam" id="TIGR01019">
    <property type="entry name" value="sucCoAalpha"/>
    <property type="match status" value="1"/>
</dbReference>
<reference evidence="10 11" key="1">
    <citation type="submission" date="2016-08" db="EMBL/GenBank/DDBJ databases">
        <title>Whole genome shotgun sequence of Pichia membranifaciens KS47-1.</title>
        <authorList>
            <person name="Konishi M."/>
            <person name="Ishida M."/>
            <person name="Arakawa T."/>
            <person name="Kato Y."/>
            <person name="Horiuchi J."/>
        </authorList>
    </citation>
    <scope>NUCLEOTIDE SEQUENCE [LARGE SCALE GENOMIC DNA]</scope>
    <source>
        <strain evidence="10 11">KS47-1</strain>
    </source>
</reference>
<dbReference type="PIRSF" id="PIRSF001553">
    <property type="entry name" value="SucCS_alpha"/>
    <property type="match status" value="1"/>
</dbReference>
<dbReference type="PANTHER" id="PTHR11117">
    <property type="entry name" value="SUCCINYL-COA LIGASE SUBUNIT ALPHA"/>
    <property type="match status" value="1"/>
</dbReference>
<dbReference type="InterPro" id="IPR016102">
    <property type="entry name" value="Succinyl-CoA_synth-like"/>
</dbReference>
<dbReference type="SUPFAM" id="SSF52210">
    <property type="entry name" value="Succinyl-CoA synthetase domains"/>
    <property type="match status" value="1"/>
</dbReference>
<keyword evidence="3 6" id="KW-0436">Ligase</keyword>
<comment type="pathway">
    <text evidence="1 6">Carbohydrate metabolism; tricarboxylic acid cycle; succinate from succinyl-CoA (ligase route): step 1/1.</text>
</comment>
<evidence type="ECO:0000313" key="11">
    <source>
        <dbReference type="Proteomes" id="UP000186136"/>
    </source>
</evidence>
<dbReference type="InterPro" id="IPR033847">
    <property type="entry name" value="Citrt_syn/SCS-alpha_CS"/>
</dbReference>
<comment type="function">
    <text evidence="6">Succinyl-CoA synthetase functions in the citric acid cycle (TCA), coupling the hydrolysis of succinyl-CoA to the synthesis of ATP and thus represents the only step of substrate-level phosphorylation in the TCA. The alpha subunit of the enzyme binds the substrates coenzyme A and phosphate, while succinate binding and nucleotide specificity is provided by the beta subunit.</text>
</comment>
<dbReference type="HAMAP" id="MF_01988">
    <property type="entry name" value="Succ_CoA_alpha"/>
    <property type="match status" value="1"/>
</dbReference>
<evidence type="ECO:0000256" key="8">
    <source>
        <dbReference type="RuleBase" id="RU000677"/>
    </source>
</evidence>
<feature type="binding site" evidence="6">
    <location>
        <position position="80"/>
    </location>
    <ligand>
        <name>CoA</name>
        <dbReference type="ChEBI" id="CHEBI:57287"/>
    </ligand>
</feature>
<dbReference type="OrthoDB" id="1664372at2759"/>
<dbReference type="SUPFAM" id="SSF51735">
    <property type="entry name" value="NAD(P)-binding Rossmann-fold domains"/>
    <property type="match status" value="1"/>
</dbReference>
<dbReference type="FunFam" id="3.40.50.720:FF:000002">
    <property type="entry name" value="Succinate--CoA ligase [ADP-forming] subunit alpha"/>
    <property type="match status" value="1"/>
</dbReference>
<feature type="active site" description="Tele-phosphohistidine intermediate" evidence="6 7">
    <location>
        <position position="290"/>
    </location>
</feature>
<comment type="caution">
    <text evidence="10">The sequence shown here is derived from an EMBL/GenBank/DDBJ whole genome shotgun (WGS) entry which is preliminary data.</text>
</comment>
<evidence type="ECO:0000256" key="5">
    <source>
        <dbReference type="ARBA" id="ARBA00061754"/>
    </source>
</evidence>
<sequence>MCEWRRLGQRAAAAHTHTMFRRSFHTTRLAKNYADTIKNLKVTKDTKVIFQGFTGRQATFHAQQALDYGTQIVGGTNPKKAGEVHLGKPVFATVAEAMKETGATASGVFVPPPIAASAVVEAIEAEIPLVVCITEGIPQQDMLRISQMLKTQSKTRLVGPNCPGIIAPEQCKIGIMPQSIHKRGKIGIVSRSGTLTYEAVAQTTQVGLGQTLVIGMGGDPSPGTNFIDALTLFVNDPETEGIIMIGEIGGSAEEEAAEFLKQYNLTRDVPKPVVSFIAGVTAPPGRRMGHAGALISGGKGTAQSKIEALSAASVEVVPSPGRLGAALYQQFVDRKLL</sequence>
<keyword evidence="4 6" id="KW-0547">Nucleotide-binding</keyword>
<evidence type="ECO:0000256" key="2">
    <source>
        <dbReference type="ARBA" id="ARBA00022532"/>
    </source>
</evidence>
<dbReference type="PROSITE" id="PS01216">
    <property type="entry name" value="SUCCINYL_COA_LIG_1"/>
    <property type="match status" value="1"/>
</dbReference>
<name>A0A1Q2YII5_9ASCO</name>
<keyword evidence="11" id="KW-1185">Reference proteome</keyword>
<dbReference type="GO" id="GO:0009361">
    <property type="term" value="C:succinate-CoA ligase complex (ADP-forming)"/>
    <property type="evidence" value="ECO:0007669"/>
    <property type="project" value="TreeGrafter"/>
</dbReference>
<dbReference type="EMBL" id="BDGI01000113">
    <property type="protein sequence ID" value="GAV29350.1"/>
    <property type="molecule type" value="Genomic_DNA"/>
</dbReference>
<dbReference type="GO" id="GO:0005739">
    <property type="term" value="C:mitochondrion"/>
    <property type="evidence" value="ECO:0007669"/>
    <property type="project" value="UniProtKB-SubCell"/>
</dbReference>
<dbReference type="InterPro" id="IPR005810">
    <property type="entry name" value="CoA_lig_alpha"/>
</dbReference>
<dbReference type="InterPro" id="IPR036291">
    <property type="entry name" value="NAD(P)-bd_dom_sf"/>
</dbReference>
<comment type="subcellular location">
    <subcellularLocation>
        <location evidence="6">Mitochondrion</location>
    </subcellularLocation>
</comment>
<organism evidence="10 11">
    <name type="scientific">Pichia membranifaciens</name>
    <dbReference type="NCBI Taxonomy" id="4926"/>
    <lineage>
        <taxon>Eukaryota</taxon>
        <taxon>Fungi</taxon>
        <taxon>Dikarya</taxon>
        <taxon>Ascomycota</taxon>
        <taxon>Saccharomycotina</taxon>
        <taxon>Pichiomycetes</taxon>
        <taxon>Pichiales</taxon>
        <taxon>Pichiaceae</taxon>
        <taxon>Pichia</taxon>
    </lineage>
</organism>
<evidence type="ECO:0000256" key="4">
    <source>
        <dbReference type="ARBA" id="ARBA00022741"/>
    </source>
</evidence>
<evidence type="ECO:0000256" key="1">
    <source>
        <dbReference type="ARBA" id="ARBA00005064"/>
    </source>
</evidence>
<dbReference type="InterPro" id="IPR003781">
    <property type="entry name" value="CoA-bd"/>
</dbReference>
<dbReference type="UniPathway" id="UPA00223">
    <property type="reaction ID" value="UER00999"/>
</dbReference>
<dbReference type="Proteomes" id="UP000186136">
    <property type="component" value="Unassembled WGS sequence"/>
</dbReference>
<evidence type="ECO:0000256" key="3">
    <source>
        <dbReference type="ARBA" id="ARBA00022598"/>
    </source>
</evidence>
<keyword evidence="2 6" id="KW-0816">Tricarboxylic acid cycle</keyword>
<proteinExistence type="inferred from homology"/>
<dbReference type="AlphaFoldDB" id="A0A1Q2YII5"/>
<dbReference type="PRINTS" id="PR01798">
    <property type="entry name" value="SCOASYNTHASE"/>
</dbReference>
<feature type="binding site" evidence="6">
    <location>
        <position position="197"/>
    </location>
    <ligand>
        <name>substrate</name>
        <note>ligand shared with subunit beta</note>
    </ligand>
</feature>
<dbReference type="Pfam" id="PF00549">
    <property type="entry name" value="Ligase_CoA"/>
    <property type="match status" value="1"/>
</dbReference>
<comment type="catalytic activity">
    <reaction evidence="6">
        <text>succinate + ATP + CoA = succinyl-CoA + ADP + phosphate</text>
        <dbReference type="Rhea" id="RHEA:17661"/>
        <dbReference type="ChEBI" id="CHEBI:30031"/>
        <dbReference type="ChEBI" id="CHEBI:30616"/>
        <dbReference type="ChEBI" id="CHEBI:43474"/>
        <dbReference type="ChEBI" id="CHEBI:57287"/>
        <dbReference type="ChEBI" id="CHEBI:57292"/>
        <dbReference type="ChEBI" id="CHEBI:456216"/>
        <dbReference type="EC" id="6.2.1.5"/>
    </reaction>
</comment>
<evidence type="ECO:0000256" key="6">
    <source>
        <dbReference type="HAMAP-Rule" id="MF_03222"/>
    </source>
</evidence>
<gene>
    <name evidence="10" type="ORF">PMKS-002832</name>
</gene>
<dbReference type="InterPro" id="IPR005811">
    <property type="entry name" value="SUCC_ACL_C"/>
</dbReference>
<feature type="domain" description="CoA-binding" evidence="9">
    <location>
        <begin position="41"/>
        <end position="137"/>
    </location>
</feature>
<dbReference type="InterPro" id="IPR017440">
    <property type="entry name" value="Cit_synth/succinyl-CoA_lig_AS"/>
</dbReference>